<dbReference type="GO" id="GO:0008276">
    <property type="term" value="F:protein methyltransferase activity"/>
    <property type="evidence" value="ECO:0000318"/>
    <property type="project" value="GO_Central"/>
</dbReference>
<dbReference type="Proteomes" id="UP000054558">
    <property type="component" value="Unassembled WGS sequence"/>
</dbReference>
<accession>A0A1Y1HQB0</accession>
<dbReference type="EMBL" id="DF237012">
    <property type="protein sequence ID" value="GAQ80810.1"/>
    <property type="molecule type" value="Genomic_DNA"/>
</dbReference>
<dbReference type="OrthoDB" id="46564at2759"/>
<dbReference type="OMA" id="SENRNCT"/>
<reference evidence="1 2" key="1">
    <citation type="journal article" date="2014" name="Nat. Commun.">
        <title>Klebsormidium flaccidum genome reveals primary factors for plant terrestrial adaptation.</title>
        <authorList>
            <person name="Hori K."/>
            <person name="Maruyama F."/>
            <person name="Fujisawa T."/>
            <person name="Togashi T."/>
            <person name="Yamamoto N."/>
            <person name="Seo M."/>
            <person name="Sato S."/>
            <person name="Yamada T."/>
            <person name="Mori H."/>
            <person name="Tajima N."/>
            <person name="Moriyama T."/>
            <person name="Ikeuchi M."/>
            <person name="Watanabe M."/>
            <person name="Wada H."/>
            <person name="Kobayashi K."/>
            <person name="Saito M."/>
            <person name="Masuda T."/>
            <person name="Sasaki-Sekimoto Y."/>
            <person name="Mashiguchi K."/>
            <person name="Awai K."/>
            <person name="Shimojima M."/>
            <person name="Masuda S."/>
            <person name="Iwai M."/>
            <person name="Nobusawa T."/>
            <person name="Narise T."/>
            <person name="Kondo S."/>
            <person name="Saito H."/>
            <person name="Sato R."/>
            <person name="Murakawa M."/>
            <person name="Ihara Y."/>
            <person name="Oshima-Yamada Y."/>
            <person name="Ohtaka K."/>
            <person name="Satoh M."/>
            <person name="Sonobe K."/>
            <person name="Ishii M."/>
            <person name="Ohtani R."/>
            <person name="Kanamori-Sato M."/>
            <person name="Honoki R."/>
            <person name="Miyazaki D."/>
            <person name="Mochizuki H."/>
            <person name="Umetsu J."/>
            <person name="Higashi K."/>
            <person name="Shibata D."/>
            <person name="Kamiya Y."/>
            <person name="Sato N."/>
            <person name="Nakamura Y."/>
            <person name="Tabata S."/>
            <person name="Ida S."/>
            <person name="Kurokawa K."/>
            <person name="Ohta H."/>
        </authorList>
    </citation>
    <scope>NUCLEOTIDE SEQUENCE [LARGE SCALE GENOMIC DNA]</scope>
    <source>
        <strain evidence="1 2">NIES-2285</strain>
    </source>
</reference>
<gene>
    <name evidence="1" type="ORF">KFL_000630130</name>
</gene>
<dbReference type="Pfam" id="PF10294">
    <property type="entry name" value="Methyltransf_16"/>
    <property type="match status" value="1"/>
</dbReference>
<dbReference type="InterPro" id="IPR038899">
    <property type="entry name" value="METTL22"/>
</dbReference>
<name>A0A1Y1HQB0_KLENI</name>
<dbReference type="PANTHER" id="PTHR23108">
    <property type="entry name" value="METHYLTRANSFERASE-RELATED"/>
    <property type="match status" value="1"/>
</dbReference>
<dbReference type="PANTHER" id="PTHR23108:SF3">
    <property type="entry name" value="METHYLTRANSFERASE FAMILY PROTEIN"/>
    <property type="match status" value="1"/>
</dbReference>
<dbReference type="SUPFAM" id="SSF53335">
    <property type="entry name" value="S-adenosyl-L-methionine-dependent methyltransferases"/>
    <property type="match status" value="1"/>
</dbReference>
<keyword evidence="2" id="KW-1185">Reference proteome</keyword>
<proteinExistence type="predicted"/>
<organism evidence="1 2">
    <name type="scientific">Klebsormidium nitens</name>
    <name type="common">Green alga</name>
    <name type="synonym">Ulothrix nitens</name>
    <dbReference type="NCBI Taxonomy" id="105231"/>
    <lineage>
        <taxon>Eukaryota</taxon>
        <taxon>Viridiplantae</taxon>
        <taxon>Streptophyta</taxon>
        <taxon>Klebsormidiophyceae</taxon>
        <taxon>Klebsormidiales</taxon>
        <taxon>Klebsormidiaceae</taxon>
        <taxon>Klebsormidium</taxon>
    </lineage>
</organism>
<evidence type="ECO:0000313" key="1">
    <source>
        <dbReference type="EMBL" id="GAQ80810.1"/>
    </source>
</evidence>
<dbReference type="Gene3D" id="3.40.50.150">
    <property type="entry name" value="Vaccinia Virus protein VP39"/>
    <property type="match status" value="1"/>
</dbReference>
<dbReference type="InterPro" id="IPR029063">
    <property type="entry name" value="SAM-dependent_MTases_sf"/>
</dbReference>
<protein>
    <submittedName>
        <fullName evidence="1">Uncharacterized protein</fullName>
    </submittedName>
</protein>
<evidence type="ECO:0000313" key="2">
    <source>
        <dbReference type="Proteomes" id="UP000054558"/>
    </source>
</evidence>
<dbReference type="InterPro" id="IPR019410">
    <property type="entry name" value="Methyltransf_16"/>
</dbReference>
<dbReference type="STRING" id="105231.A0A1Y1HQB0"/>
<dbReference type="AlphaFoldDB" id="A0A1Y1HQB0"/>
<sequence length="235" mass="26073">MTESDEEQEFMSNLFTDESYVPKTFHFGAQTITVLRLEASSTDFDLTGQIVWPGAQLMGAYLSTRAEMFKGKTALELGSGVGLTGLLCARFCPVVMTDHNETVLKVMRRNVAFQTEVAKEAAIHEVDCMQLEWGNRDHLNAILARHPGGFDYILGADICYQQASVPLLFRTVRQLLDVRIGANFILAYVSRIKGTDELVKATVLDNNMRATEAPGTRQKLANGTLEGWVYVISSN</sequence>
<dbReference type="GO" id="GO:0005634">
    <property type="term" value="C:nucleus"/>
    <property type="evidence" value="ECO:0000318"/>
    <property type="project" value="GO_Central"/>
</dbReference>